<name>W3X778_PESFW</name>
<keyword evidence="7" id="KW-1133">Transmembrane helix</keyword>
<dbReference type="InParanoid" id="W3X778"/>
<evidence type="ECO:0000256" key="8">
    <source>
        <dbReference type="ARBA" id="ARBA00023128"/>
    </source>
</evidence>
<keyword evidence="9 10" id="KW-0472">Membrane</keyword>
<evidence type="ECO:0000256" key="10">
    <source>
        <dbReference type="PROSITE-ProRule" id="PRU00282"/>
    </source>
</evidence>
<dbReference type="GeneID" id="19271930"/>
<dbReference type="KEGG" id="pfy:PFICI_06917"/>
<dbReference type="eggNOG" id="KOG0761">
    <property type="taxonomic scope" value="Eukaryota"/>
</dbReference>
<dbReference type="OMA" id="EPTFWFS"/>
<dbReference type="InterPro" id="IPR018108">
    <property type="entry name" value="MCP_transmembrane"/>
</dbReference>
<comment type="subcellular location">
    <subcellularLocation>
        <location evidence="1">Mitochondrion inner membrane</location>
        <topology evidence="1">Multi-pass membrane protein</topology>
    </subcellularLocation>
</comment>
<evidence type="ECO:0000313" key="13">
    <source>
        <dbReference type="EMBL" id="ETS81915.1"/>
    </source>
</evidence>
<dbReference type="OrthoDB" id="1747031at2759"/>
<evidence type="ECO:0000256" key="7">
    <source>
        <dbReference type="ARBA" id="ARBA00022989"/>
    </source>
</evidence>
<dbReference type="FunCoup" id="W3X778">
    <property type="interactions" value="840"/>
</dbReference>
<dbReference type="Pfam" id="PF00153">
    <property type="entry name" value="Mito_carr"/>
    <property type="match status" value="4"/>
</dbReference>
<feature type="repeat" description="Solcar" evidence="10">
    <location>
        <begin position="428"/>
        <end position="527"/>
    </location>
</feature>
<evidence type="ECO:0000256" key="5">
    <source>
        <dbReference type="ARBA" id="ARBA00022737"/>
    </source>
</evidence>
<dbReference type="HOGENOM" id="CLU_015166_0_0_1"/>
<dbReference type="PANTHER" id="PTHR45760">
    <property type="entry name" value="FI19922P1-RELATED"/>
    <property type="match status" value="1"/>
</dbReference>
<evidence type="ECO:0000256" key="1">
    <source>
        <dbReference type="ARBA" id="ARBA00004448"/>
    </source>
</evidence>
<dbReference type="PANTHER" id="PTHR45760:SF2">
    <property type="entry name" value="FI19922P1-RELATED"/>
    <property type="match status" value="1"/>
</dbReference>
<reference evidence="14" key="1">
    <citation type="journal article" date="2015" name="BMC Genomics">
        <title>Genomic and transcriptomic analysis of the endophytic fungus Pestalotiopsis fici reveals its lifestyle and high potential for synthesis of natural products.</title>
        <authorList>
            <person name="Wang X."/>
            <person name="Zhang X."/>
            <person name="Liu L."/>
            <person name="Xiang M."/>
            <person name="Wang W."/>
            <person name="Sun X."/>
            <person name="Che Y."/>
            <person name="Guo L."/>
            <person name="Liu G."/>
            <person name="Guo L."/>
            <person name="Wang C."/>
            <person name="Yin W.B."/>
            <person name="Stadler M."/>
            <person name="Zhang X."/>
            <person name="Liu X."/>
        </authorList>
    </citation>
    <scope>NUCLEOTIDE SEQUENCE [LARGE SCALE GENOMIC DNA]</scope>
    <source>
        <strain evidence="14">W106-1 / CGMCC3.15140</strain>
    </source>
</reference>
<evidence type="ECO:0000256" key="2">
    <source>
        <dbReference type="ARBA" id="ARBA00006375"/>
    </source>
</evidence>
<evidence type="ECO:0000256" key="9">
    <source>
        <dbReference type="ARBA" id="ARBA00023136"/>
    </source>
</evidence>
<dbReference type="InterPro" id="IPR023395">
    <property type="entry name" value="MCP_dom_sf"/>
</dbReference>
<evidence type="ECO:0000256" key="3">
    <source>
        <dbReference type="ARBA" id="ARBA00022448"/>
    </source>
</evidence>
<dbReference type="GO" id="GO:1990542">
    <property type="term" value="P:mitochondrial transmembrane transport"/>
    <property type="evidence" value="ECO:0007669"/>
    <property type="project" value="InterPro"/>
</dbReference>
<keyword evidence="5" id="KW-0677">Repeat</keyword>
<dbReference type="STRING" id="1229662.W3X778"/>
<keyword evidence="3 11" id="KW-0813">Transport</keyword>
<keyword evidence="4 10" id="KW-0812">Transmembrane</keyword>
<evidence type="ECO:0000256" key="4">
    <source>
        <dbReference type="ARBA" id="ARBA00022692"/>
    </source>
</evidence>
<dbReference type="Proteomes" id="UP000030651">
    <property type="component" value="Unassembled WGS sequence"/>
</dbReference>
<feature type="repeat" description="Solcar" evidence="10">
    <location>
        <begin position="139"/>
        <end position="294"/>
    </location>
</feature>
<dbReference type="SUPFAM" id="SSF103506">
    <property type="entry name" value="Mitochondrial carrier"/>
    <property type="match status" value="1"/>
</dbReference>
<dbReference type="RefSeq" id="XP_007833689.1">
    <property type="nucleotide sequence ID" value="XM_007835498.1"/>
</dbReference>
<feature type="compositionally biased region" description="Basic and acidic residues" evidence="12">
    <location>
        <begin position="400"/>
        <end position="413"/>
    </location>
</feature>
<dbReference type="InterPro" id="IPR045315">
    <property type="entry name" value="Mtm1-like"/>
</dbReference>
<evidence type="ECO:0000256" key="12">
    <source>
        <dbReference type="SAM" id="MobiDB-lite"/>
    </source>
</evidence>
<keyword evidence="14" id="KW-1185">Reference proteome</keyword>
<keyword evidence="8" id="KW-0496">Mitochondrion</keyword>
<dbReference type="EMBL" id="KI912112">
    <property type="protein sequence ID" value="ETS81915.1"/>
    <property type="molecule type" value="Genomic_DNA"/>
</dbReference>
<comment type="similarity">
    <text evidence="2 11">Belongs to the mitochondrial carrier (TC 2.A.29) family.</text>
</comment>
<dbReference type="Gene3D" id="1.50.40.10">
    <property type="entry name" value="Mitochondrial carrier domain"/>
    <property type="match status" value="2"/>
</dbReference>
<accession>W3X778</accession>
<sequence length="548" mass="60149">MLNVAIGSSDLMTRIFSLGTLQSNKNWPRSQRDGPKHYELSPPLGYDCLRTNSNIPYWLITITIEQTFRILTPPKPPLSSTSELPQRATPGYPGFAQTMPTSQSIDAQDHDRLSIPEDAFAGDTMLSSKDDGAEQVMDISAGQKMLSAISGSLLTSLLVTPLDVVRVRLQSQATPQAYTADLSKLATSTSTPNAFRPSNLGVTACCREVFFMNNGAELCVAGPRIDALGGSAIAGDCAVEQTQKRAFNSTFDGLRKIARNEGVTTLWRGLSPTLVMAVPANIIYFTGYEWLRYNEASPISKLKSDIYAPLVGGSVARILAATAIGPIELFRTRMQATSGSTATNHFANTFDSMKTMLAEHGPRSLWRGLNLTLWRDVPFSGMYWWGYETIRGKLTDMREERRGRSITREDGSRRRVRSRSQSQENHTATFLDSFTAGAVSGSLASIATMPFDVGKTRTQVFRDSARKVATDGSKTVAPEEQSMARLLWHIVKTEGVAGLWKGWIPRTLKIAPSCAIMISSYEVGKRTFRSINERAAMKQNGEEATSGR</sequence>
<dbReference type="GO" id="GO:0005743">
    <property type="term" value="C:mitochondrial inner membrane"/>
    <property type="evidence" value="ECO:0007669"/>
    <property type="project" value="UniProtKB-SubCell"/>
</dbReference>
<evidence type="ECO:0000256" key="11">
    <source>
        <dbReference type="RuleBase" id="RU000488"/>
    </source>
</evidence>
<dbReference type="AlphaFoldDB" id="W3X778"/>
<feature type="repeat" description="Solcar" evidence="10">
    <location>
        <begin position="304"/>
        <end position="393"/>
    </location>
</feature>
<organism evidence="13 14">
    <name type="scientific">Pestalotiopsis fici (strain W106-1 / CGMCC3.15140)</name>
    <dbReference type="NCBI Taxonomy" id="1229662"/>
    <lineage>
        <taxon>Eukaryota</taxon>
        <taxon>Fungi</taxon>
        <taxon>Dikarya</taxon>
        <taxon>Ascomycota</taxon>
        <taxon>Pezizomycotina</taxon>
        <taxon>Sordariomycetes</taxon>
        <taxon>Xylariomycetidae</taxon>
        <taxon>Amphisphaeriales</taxon>
        <taxon>Sporocadaceae</taxon>
        <taxon>Pestalotiopsis</taxon>
    </lineage>
</organism>
<evidence type="ECO:0000313" key="14">
    <source>
        <dbReference type="Proteomes" id="UP000030651"/>
    </source>
</evidence>
<dbReference type="PROSITE" id="PS50920">
    <property type="entry name" value="SOLCAR"/>
    <property type="match status" value="3"/>
</dbReference>
<feature type="region of interest" description="Disordered" evidence="12">
    <location>
        <begin position="400"/>
        <end position="424"/>
    </location>
</feature>
<gene>
    <name evidence="13" type="ORF">PFICI_06917</name>
</gene>
<keyword evidence="6" id="KW-0999">Mitochondrion inner membrane</keyword>
<evidence type="ECO:0000256" key="6">
    <source>
        <dbReference type="ARBA" id="ARBA00022792"/>
    </source>
</evidence>
<protein>
    <submittedName>
        <fullName evidence="13">Uncharacterized protein</fullName>
    </submittedName>
</protein>
<proteinExistence type="inferred from homology"/>